<name>A0A3E3IGR1_9FIRM</name>
<proteinExistence type="predicted"/>
<dbReference type="RefSeq" id="WP_025488650.1">
    <property type="nucleotide sequence ID" value="NZ_JBKVAZ010000001.1"/>
</dbReference>
<evidence type="ECO:0000313" key="2">
    <source>
        <dbReference type="EMBL" id="RGE66246.1"/>
    </source>
</evidence>
<evidence type="ECO:0000313" key="3">
    <source>
        <dbReference type="Proteomes" id="UP000261166"/>
    </source>
</evidence>
<keyword evidence="1" id="KW-0812">Transmembrane</keyword>
<accession>A0A3E3IGR1</accession>
<dbReference type="OrthoDB" id="4336274at2"/>
<dbReference type="EMBL" id="QVLU01000030">
    <property type="protein sequence ID" value="RGE66246.1"/>
    <property type="molecule type" value="Genomic_DNA"/>
</dbReference>
<gene>
    <name evidence="2" type="ORF">DWY69_24555</name>
</gene>
<dbReference type="Proteomes" id="UP000261166">
    <property type="component" value="Unassembled WGS sequence"/>
</dbReference>
<evidence type="ECO:0000256" key="1">
    <source>
        <dbReference type="SAM" id="Phobius"/>
    </source>
</evidence>
<keyword evidence="1" id="KW-1133">Transmembrane helix</keyword>
<dbReference type="AlphaFoldDB" id="A0A3E3IGR1"/>
<organism evidence="2 3">
    <name type="scientific">Eisenbergiella massiliensis</name>
    <dbReference type="NCBI Taxonomy" id="1720294"/>
    <lineage>
        <taxon>Bacteria</taxon>
        <taxon>Bacillati</taxon>
        <taxon>Bacillota</taxon>
        <taxon>Clostridia</taxon>
        <taxon>Lachnospirales</taxon>
        <taxon>Lachnospiraceae</taxon>
        <taxon>Eisenbergiella</taxon>
    </lineage>
</organism>
<protein>
    <submittedName>
        <fullName evidence="2">ABC transporter permease</fullName>
    </submittedName>
</protein>
<comment type="caution">
    <text evidence="2">The sequence shown here is derived from an EMBL/GenBank/DDBJ whole genome shotgun (WGS) entry which is preliminary data.</text>
</comment>
<sequence length="105" mass="11794">MHNILAAELMKLKKNKMAGTGTLLLCAIPVLAMIKKILIDKDSIGLQEWYLTIFLLQTIALPVVNGFVLTSLIQREYQDCTLRNTLCAPVSRSAFLLSKTVIWFL</sequence>
<feature type="transmembrane region" description="Helical" evidence="1">
    <location>
        <begin position="48"/>
        <end position="73"/>
    </location>
</feature>
<reference evidence="2 3" key="1">
    <citation type="submission" date="2018-08" db="EMBL/GenBank/DDBJ databases">
        <title>A genome reference for cultivated species of the human gut microbiota.</title>
        <authorList>
            <person name="Zou Y."/>
            <person name="Xue W."/>
            <person name="Luo G."/>
        </authorList>
    </citation>
    <scope>NUCLEOTIDE SEQUENCE [LARGE SCALE GENOMIC DNA]</scope>
    <source>
        <strain evidence="2 3">AF26-4BH</strain>
    </source>
</reference>
<keyword evidence="1" id="KW-0472">Membrane</keyword>
<dbReference type="Pfam" id="PF12730">
    <property type="entry name" value="ABC2_membrane_4"/>
    <property type="match status" value="1"/>
</dbReference>